<accession>A0ABZ0HSW9</accession>
<dbReference type="SUPFAM" id="SSF53067">
    <property type="entry name" value="Actin-like ATPase domain"/>
    <property type="match status" value="2"/>
</dbReference>
<keyword evidence="3" id="KW-0067">ATP-binding</keyword>
<dbReference type="InterPro" id="IPR018181">
    <property type="entry name" value="Heat_shock_70_CS"/>
</dbReference>
<organism evidence="4 5">
    <name type="scientific">Methylocapsa polymorpha</name>
    <dbReference type="NCBI Taxonomy" id="3080828"/>
    <lineage>
        <taxon>Bacteria</taxon>
        <taxon>Pseudomonadati</taxon>
        <taxon>Pseudomonadota</taxon>
        <taxon>Alphaproteobacteria</taxon>
        <taxon>Hyphomicrobiales</taxon>
        <taxon>Beijerinckiaceae</taxon>
        <taxon>Methylocapsa</taxon>
    </lineage>
</organism>
<dbReference type="RefSeq" id="WP_407339078.1">
    <property type="nucleotide sequence ID" value="NZ_CP136862.1"/>
</dbReference>
<dbReference type="InterPro" id="IPR013126">
    <property type="entry name" value="Hsp_70_fam"/>
</dbReference>
<protein>
    <submittedName>
        <fullName evidence="4">Hsp70 family protein</fullName>
    </submittedName>
</protein>
<evidence type="ECO:0000256" key="2">
    <source>
        <dbReference type="ARBA" id="ARBA00022741"/>
    </source>
</evidence>
<dbReference type="PANTHER" id="PTHR19375">
    <property type="entry name" value="HEAT SHOCK PROTEIN 70KDA"/>
    <property type="match status" value="1"/>
</dbReference>
<dbReference type="EMBL" id="CP136862">
    <property type="protein sequence ID" value="WOJ89633.1"/>
    <property type="molecule type" value="Genomic_DNA"/>
</dbReference>
<dbReference type="Gene3D" id="3.90.640.10">
    <property type="entry name" value="Actin, Chain A, domain 4"/>
    <property type="match status" value="2"/>
</dbReference>
<dbReference type="InterPro" id="IPR042054">
    <property type="entry name" value="YegD-like"/>
</dbReference>
<evidence type="ECO:0000256" key="3">
    <source>
        <dbReference type="ARBA" id="ARBA00022840"/>
    </source>
</evidence>
<comment type="similarity">
    <text evidence="1">Belongs to the heat shock protein 70 family.</text>
</comment>
<keyword evidence="5" id="KW-1185">Reference proteome</keyword>
<reference evidence="4 5" key="1">
    <citation type="submission" date="2023-10" db="EMBL/GenBank/DDBJ databases">
        <title>Novel methanotroph of the genus Methylocapsa from a subarctic wetland.</title>
        <authorList>
            <person name="Belova S.E."/>
            <person name="Oshkin I.Y."/>
            <person name="Miroshnikov K."/>
            <person name="Dedysh S.N."/>
        </authorList>
    </citation>
    <scope>NUCLEOTIDE SEQUENCE [LARGE SCALE GENOMIC DNA]</scope>
    <source>
        <strain evidence="4 5">RX1</strain>
    </source>
</reference>
<dbReference type="Gene3D" id="3.30.420.40">
    <property type="match status" value="3"/>
</dbReference>
<dbReference type="PROSITE" id="PS01036">
    <property type="entry name" value="HSP70_3"/>
    <property type="match status" value="1"/>
</dbReference>
<dbReference type="CDD" id="cd10231">
    <property type="entry name" value="ASKHA_NBD_HSP70_YegD-like"/>
    <property type="match status" value="1"/>
</dbReference>
<proteinExistence type="inferred from homology"/>
<evidence type="ECO:0000313" key="4">
    <source>
        <dbReference type="EMBL" id="WOJ89633.1"/>
    </source>
</evidence>
<sequence length="429" mass="46601">MPGNDAGSPIGLGVDFGTTNSVVALAYPGGHVESLSWPSAFGPTETFRTALMFWREGRNKVRHVAGPEAIARAINPEGEQRFIQSIKTHLASPLFTETRLYGERFTIERLVATFLERLFDQDALHAAGSPTVVAGRPVVFAGERPDEALAVARLKTAYASVGVNGVEFAYEPLGAAYWYARKLEHEEVVLVADFGGGTSDFSVLRFSRKGKRLEALPLAHGGVGVAGDTFDYRLIDHVVSPKLGKGTLYRSFDKLLPIPAYFHAAFAQWHQLSWLKSAQTLAELRKLALSAEAPHMLEDLMVLIEHDLGFELYRAVGDLKAKLSAETEARFTFAREGIEIEASVTQKDFEGWIADDLGRIAQAMDQTVAKTGLGFADMDAVFLTGGSSFVPAVRALFLERFGKTRVHVGDAFQSVASGLALIAADRAAV</sequence>
<evidence type="ECO:0000256" key="1">
    <source>
        <dbReference type="ARBA" id="ARBA00007381"/>
    </source>
</evidence>
<name>A0ABZ0HSW9_9HYPH</name>
<evidence type="ECO:0000313" key="5">
    <source>
        <dbReference type="Proteomes" id="UP001626536"/>
    </source>
</evidence>
<dbReference type="Proteomes" id="UP001626536">
    <property type="component" value="Chromosome"/>
</dbReference>
<dbReference type="Pfam" id="PF00012">
    <property type="entry name" value="HSP70"/>
    <property type="match status" value="2"/>
</dbReference>
<dbReference type="InterPro" id="IPR043129">
    <property type="entry name" value="ATPase_NBD"/>
</dbReference>
<keyword evidence="2" id="KW-0547">Nucleotide-binding</keyword>
<gene>
    <name evidence="4" type="ORF">RZS28_17900</name>
</gene>